<dbReference type="Proteomes" id="UP000030764">
    <property type="component" value="Unassembled WGS sequence"/>
</dbReference>
<reference evidence="1 2" key="1">
    <citation type="journal article" date="2014" name="Nat. Genet.">
        <title>Genome and transcriptome of the porcine whipworm Trichuris suis.</title>
        <authorList>
            <person name="Jex A.R."/>
            <person name="Nejsum P."/>
            <person name="Schwarz E.M."/>
            <person name="Hu L."/>
            <person name="Young N.D."/>
            <person name="Hall R.S."/>
            <person name="Korhonen P.K."/>
            <person name="Liao S."/>
            <person name="Thamsborg S."/>
            <person name="Xia J."/>
            <person name="Xu P."/>
            <person name="Wang S."/>
            <person name="Scheerlinck J.P."/>
            <person name="Hofmann A."/>
            <person name="Sternberg P.W."/>
            <person name="Wang J."/>
            <person name="Gasser R.B."/>
        </authorList>
    </citation>
    <scope>NUCLEOTIDE SEQUENCE [LARGE SCALE GENOMIC DNA]</scope>
    <source>
        <strain evidence="1">DCEP-RM93M</strain>
    </source>
</reference>
<proteinExistence type="predicted"/>
<accession>A0A085M004</accession>
<gene>
    <name evidence="1" type="ORF">M513_08618</name>
</gene>
<organism evidence="1 2">
    <name type="scientific">Trichuris suis</name>
    <name type="common">pig whipworm</name>
    <dbReference type="NCBI Taxonomy" id="68888"/>
    <lineage>
        <taxon>Eukaryota</taxon>
        <taxon>Metazoa</taxon>
        <taxon>Ecdysozoa</taxon>
        <taxon>Nematoda</taxon>
        <taxon>Enoplea</taxon>
        <taxon>Dorylaimia</taxon>
        <taxon>Trichinellida</taxon>
        <taxon>Trichuridae</taxon>
        <taxon>Trichuris</taxon>
    </lineage>
</organism>
<name>A0A085M004_9BILA</name>
<sequence length="131" mass="15013">MNSFRCDSVYYERKHKSNSSLGEFLIASDPSDAWVLKVGYIASRGRWEPYAGRWESHKRSPGRIIPSAGVLSDRPAHESWLFTQVNSFFSYAFSWCNLQHGAFGSPMTCHQHKRGKLRREGPVHKIASPWV</sequence>
<evidence type="ECO:0000313" key="1">
    <source>
        <dbReference type="EMBL" id="KFD50550.1"/>
    </source>
</evidence>
<keyword evidence="2" id="KW-1185">Reference proteome</keyword>
<protein>
    <submittedName>
        <fullName evidence="1">Uncharacterized protein</fullName>
    </submittedName>
</protein>
<evidence type="ECO:0000313" key="2">
    <source>
        <dbReference type="Proteomes" id="UP000030764"/>
    </source>
</evidence>
<dbReference type="AlphaFoldDB" id="A0A085M004"/>
<dbReference type="EMBL" id="KL363252">
    <property type="protein sequence ID" value="KFD50550.1"/>
    <property type="molecule type" value="Genomic_DNA"/>
</dbReference>